<dbReference type="RefSeq" id="WP_126954682.1">
    <property type="nucleotide sequence ID" value="NZ_RZGR01000027.1"/>
</dbReference>
<comment type="caution">
    <text evidence="1">The sequence shown here is derived from an EMBL/GenBank/DDBJ whole genome shotgun (WGS) entry which is preliminary data.</text>
</comment>
<reference evidence="1 2" key="1">
    <citation type="submission" date="2018-12" db="EMBL/GenBank/DDBJ databases">
        <title>Legionella sp,whole genome shotgun sequence.</title>
        <authorList>
            <person name="Wu H."/>
        </authorList>
    </citation>
    <scope>NUCLEOTIDE SEQUENCE [LARGE SCALE GENOMIC DNA]</scope>
    <source>
        <strain evidence="2">km714</strain>
    </source>
</reference>
<organism evidence="1 2">
    <name type="scientific">Legionella septentrionalis</name>
    <dbReference type="NCBI Taxonomy" id="2498109"/>
    <lineage>
        <taxon>Bacteria</taxon>
        <taxon>Pseudomonadati</taxon>
        <taxon>Pseudomonadota</taxon>
        <taxon>Gammaproteobacteria</taxon>
        <taxon>Legionellales</taxon>
        <taxon>Legionellaceae</taxon>
        <taxon>Legionella</taxon>
    </lineage>
</organism>
<evidence type="ECO:0000313" key="1">
    <source>
        <dbReference type="EMBL" id="RUQ84438.1"/>
    </source>
</evidence>
<gene>
    <name evidence="1" type="ORF">EKM59_08665</name>
</gene>
<name>A0A3S0V4T1_9GAMM</name>
<sequence length="522" mass="60349">MIEGPYWCVEAKAWLRFNIENNEAVAEMANIDPSNTSLTTAWKPAPEGIWHVYNAESKTHQYFSLNNKTLYRAQTNKLSQRTETAKFHNNSFQRTAETPFANYVFSMEKPPLPLPLTPEEQADIGKNQQTENLKDNLSPNTVCIEGPYWCVEANTWLRFNIQNNQTVAEMANIDPNNSFLTTAWKPAPESFWHVYDPESKIHQYFYLNSQTLYKAQMSKLTQRAETARLHNGSFQRTAETPFATYAFSTKEPELPLPLTPEEQAERWKKLQSENLYLQHYFNQNTVFAENQQYDLASSLPAALVNFNIKEFATYEEYLLALRNIIRNENHIHHRSLTEQAARTIDYSTLENTELKTNWQLKKQFFLDVLKAIFHFIQRQFEPAPNAESPSAKFLTLISFQDAIISAQEKYAEWYSGHATHRGSNGFFTRVRHGAYGQQRATALLNQVLEQTSLPAAVKLVNDFLTDDKTRYHVHSFASFLLDELTQFENSCWFGLACNEKRHYSKEDVQARVDAPNSVTLSI</sequence>
<dbReference type="Proteomes" id="UP000288012">
    <property type="component" value="Unassembled WGS sequence"/>
</dbReference>
<dbReference type="EMBL" id="RZGR01000027">
    <property type="protein sequence ID" value="RUQ84438.1"/>
    <property type="molecule type" value="Genomic_DNA"/>
</dbReference>
<accession>A0A3S0V4T1</accession>
<evidence type="ECO:0000313" key="2">
    <source>
        <dbReference type="Proteomes" id="UP000288012"/>
    </source>
</evidence>
<proteinExistence type="predicted"/>
<dbReference type="AlphaFoldDB" id="A0A3S0V4T1"/>
<protein>
    <submittedName>
        <fullName evidence="1">Uncharacterized protein</fullName>
    </submittedName>
</protein>
<dbReference type="OrthoDB" id="5636019at2"/>
<keyword evidence="2" id="KW-1185">Reference proteome</keyword>